<proteinExistence type="predicted"/>
<protein>
    <submittedName>
        <fullName evidence="3">Uncharacterized protein</fullName>
    </submittedName>
</protein>
<sequence>MSGQMSGQVPNQAGSQLPGLPQQNGSSLPSQIQNLGVHRNTGNMEPDIVRARKNMQVKIYEYITQRQSSPHDLQPKRVADIVRRLDDVLFRSAATKVFILIFCFGFGQRFFMLIFCFLFKLLSKLVTIS</sequence>
<evidence type="ECO:0000313" key="3">
    <source>
        <dbReference type="EMBL" id="KAJ9693161.1"/>
    </source>
</evidence>
<organism evidence="3 4">
    <name type="scientific">Vitis rotundifolia</name>
    <name type="common">Muscadine grape</name>
    <dbReference type="NCBI Taxonomy" id="103349"/>
    <lineage>
        <taxon>Eukaryota</taxon>
        <taxon>Viridiplantae</taxon>
        <taxon>Streptophyta</taxon>
        <taxon>Embryophyta</taxon>
        <taxon>Tracheophyta</taxon>
        <taxon>Spermatophyta</taxon>
        <taxon>Magnoliopsida</taxon>
        <taxon>eudicotyledons</taxon>
        <taxon>Gunneridae</taxon>
        <taxon>Pentapetalae</taxon>
        <taxon>rosids</taxon>
        <taxon>Vitales</taxon>
        <taxon>Vitaceae</taxon>
        <taxon>Viteae</taxon>
        <taxon>Vitis</taxon>
    </lineage>
</organism>
<feature type="compositionally biased region" description="Polar residues" evidence="1">
    <location>
        <begin position="1"/>
        <end position="34"/>
    </location>
</feature>
<gene>
    <name evidence="3" type="ORF">PVL29_012062</name>
</gene>
<evidence type="ECO:0000313" key="4">
    <source>
        <dbReference type="Proteomes" id="UP001168098"/>
    </source>
</evidence>
<name>A0AA39DQ88_VITRO</name>
<feature type="transmembrane region" description="Helical" evidence="2">
    <location>
        <begin position="97"/>
        <end position="119"/>
    </location>
</feature>
<keyword evidence="4" id="KW-1185">Reference proteome</keyword>
<evidence type="ECO:0000256" key="2">
    <source>
        <dbReference type="SAM" id="Phobius"/>
    </source>
</evidence>
<comment type="caution">
    <text evidence="3">The sequence shown here is derived from an EMBL/GenBank/DDBJ whole genome shotgun (WGS) entry which is preliminary data.</text>
</comment>
<keyword evidence="2" id="KW-0812">Transmembrane</keyword>
<feature type="region of interest" description="Disordered" evidence="1">
    <location>
        <begin position="1"/>
        <end position="45"/>
    </location>
</feature>
<dbReference type="EMBL" id="JARBHA010000009">
    <property type="protein sequence ID" value="KAJ9693161.1"/>
    <property type="molecule type" value="Genomic_DNA"/>
</dbReference>
<accession>A0AA39DQ88</accession>
<dbReference type="AlphaFoldDB" id="A0AA39DQ88"/>
<dbReference type="Proteomes" id="UP001168098">
    <property type="component" value="Unassembled WGS sequence"/>
</dbReference>
<keyword evidence="2" id="KW-0472">Membrane</keyword>
<keyword evidence="2" id="KW-1133">Transmembrane helix</keyword>
<reference evidence="3 4" key="1">
    <citation type="journal article" date="2023" name="BMC Biotechnol.">
        <title>Vitis rotundifolia cv Carlos genome sequencing.</title>
        <authorList>
            <person name="Huff M."/>
            <person name="Hulse-Kemp A."/>
            <person name="Scheffler B."/>
            <person name="Youngblood R."/>
            <person name="Simpson S."/>
            <person name="Babiker E."/>
            <person name="Staton M."/>
        </authorList>
    </citation>
    <scope>NUCLEOTIDE SEQUENCE [LARGE SCALE GENOMIC DNA]</scope>
    <source>
        <tissue evidence="3">Leaf</tissue>
    </source>
</reference>
<evidence type="ECO:0000256" key="1">
    <source>
        <dbReference type="SAM" id="MobiDB-lite"/>
    </source>
</evidence>